<accession>A0A2S8G832</accession>
<evidence type="ECO:0000313" key="3">
    <source>
        <dbReference type="Proteomes" id="UP000238322"/>
    </source>
</evidence>
<dbReference type="Pfam" id="PF13569">
    <property type="entry name" value="DUF4132"/>
    <property type="match status" value="1"/>
</dbReference>
<name>A0A2S8G832_9BACT</name>
<gene>
    <name evidence="2" type="ORF">C5Y83_01335</name>
</gene>
<feature type="domain" description="DUF4132" evidence="1">
    <location>
        <begin position="49"/>
        <end position="232"/>
    </location>
</feature>
<dbReference type="AlphaFoldDB" id="A0A2S8G832"/>
<dbReference type="Proteomes" id="UP000238322">
    <property type="component" value="Unassembled WGS sequence"/>
</dbReference>
<sequence length="316" mass="35380">MAKATKALKKKSPQKAAAAVDDSFPWLEADKGYALGILKGKLVARNPQGKKLASVPKTLKDSDLAEQLLAACEWLATHRTDCLRQIEAWMLRSLPIPREVLESVWPDPDWRDLLQNLVVVAADAKGDTQADKTGLLRDIDAKKGVGVVDRDGETQWLKSSQIMIPHPILIDGVEDLREISSDMDFTQSVEQLFRPVFSATNEQKKTERITEFSNGKFDQLNFVASLCRRLGYPVRGGYACNKVWENGTPMEARYWVGEGDPEYETLTDDLIFVDEEQTPQSIADVGLVTFSEGMRMASQIYAKRKVEEDEKEEGDA</sequence>
<evidence type="ECO:0000313" key="2">
    <source>
        <dbReference type="EMBL" id="PQO40598.1"/>
    </source>
</evidence>
<dbReference type="RefSeq" id="WP_105327834.1">
    <property type="nucleotide sequence ID" value="NZ_PUHY01000001.1"/>
</dbReference>
<proteinExistence type="predicted"/>
<organism evidence="2 3">
    <name type="scientific">Blastopirellula marina</name>
    <dbReference type="NCBI Taxonomy" id="124"/>
    <lineage>
        <taxon>Bacteria</taxon>
        <taxon>Pseudomonadati</taxon>
        <taxon>Planctomycetota</taxon>
        <taxon>Planctomycetia</taxon>
        <taxon>Pirellulales</taxon>
        <taxon>Pirellulaceae</taxon>
        <taxon>Blastopirellula</taxon>
    </lineage>
</organism>
<protein>
    <submittedName>
        <fullName evidence="2">DUF4132 domain-containing protein</fullName>
    </submittedName>
</protein>
<evidence type="ECO:0000259" key="1">
    <source>
        <dbReference type="Pfam" id="PF13569"/>
    </source>
</evidence>
<dbReference type="EMBL" id="PUHY01000001">
    <property type="protein sequence ID" value="PQO40598.1"/>
    <property type="molecule type" value="Genomic_DNA"/>
</dbReference>
<dbReference type="OrthoDB" id="4518949at2"/>
<dbReference type="InterPro" id="IPR025406">
    <property type="entry name" value="DUF4132"/>
</dbReference>
<comment type="caution">
    <text evidence="2">The sequence shown here is derived from an EMBL/GenBank/DDBJ whole genome shotgun (WGS) entry which is preliminary data.</text>
</comment>
<reference evidence="2 3" key="1">
    <citation type="submission" date="2018-02" db="EMBL/GenBank/DDBJ databases">
        <title>Comparative genomes isolates from brazilian mangrove.</title>
        <authorList>
            <person name="Araujo J.E."/>
            <person name="Taketani R.G."/>
            <person name="Silva M.C.P."/>
            <person name="Loureco M.V."/>
            <person name="Andreote F.D."/>
        </authorList>
    </citation>
    <scope>NUCLEOTIDE SEQUENCE [LARGE SCALE GENOMIC DNA]</scope>
    <source>
        <strain evidence="2 3">Hex-1 MGV</strain>
    </source>
</reference>